<reference evidence="2 3" key="1">
    <citation type="submission" date="2019-10" db="EMBL/GenBank/DDBJ databases">
        <title>Whole genome shotgun sequence of Acrocarpospora corrugata NBRC 13972.</title>
        <authorList>
            <person name="Ichikawa N."/>
            <person name="Kimura A."/>
            <person name="Kitahashi Y."/>
            <person name="Komaki H."/>
            <person name="Oguchi A."/>
        </authorList>
    </citation>
    <scope>NUCLEOTIDE SEQUENCE [LARGE SCALE GENOMIC DNA]</scope>
    <source>
        <strain evidence="2 3">NBRC 13972</strain>
    </source>
</reference>
<dbReference type="Pfam" id="PF03235">
    <property type="entry name" value="GmrSD_N"/>
    <property type="match status" value="1"/>
</dbReference>
<sequence>MHVFDRDEEITAVPEIHYLEEILARISSGELRVPRFQRPFAWGPEQMLDLFDSIERGIPSGAFSSGRPIGKSPAWMRSPA</sequence>
<dbReference type="InterPro" id="IPR004919">
    <property type="entry name" value="GmrSD_N"/>
</dbReference>
<dbReference type="Proteomes" id="UP000334990">
    <property type="component" value="Unassembled WGS sequence"/>
</dbReference>
<evidence type="ECO:0000313" key="2">
    <source>
        <dbReference type="EMBL" id="GES01000.1"/>
    </source>
</evidence>
<organism evidence="2 3">
    <name type="scientific">Acrocarpospora corrugata</name>
    <dbReference type="NCBI Taxonomy" id="35763"/>
    <lineage>
        <taxon>Bacteria</taxon>
        <taxon>Bacillati</taxon>
        <taxon>Actinomycetota</taxon>
        <taxon>Actinomycetes</taxon>
        <taxon>Streptosporangiales</taxon>
        <taxon>Streptosporangiaceae</taxon>
        <taxon>Acrocarpospora</taxon>
    </lineage>
</organism>
<evidence type="ECO:0000259" key="1">
    <source>
        <dbReference type="Pfam" id="PF03235"/>
    </source>
</evidence>
<comment type="caution">
    <text evidence="2">The sequence shown here is derived from an EMBL/GenBank/DDBJ whole genome shotgun (WGS) entry which is preliminary data.</text>
</comment>
<dbReference type="EMBL" id="BLAD01000048">
    <property type="protein sequence ID" value="GES01000.1"/>
    <property type="molecule type" value="Genomic_DNA"/>
</dbReference>
<protein>
    <recommendedName>
        <fullName evidence="1">GmrSD restriction endonucleases N-terminal domain-containing protein</fullName>
    </recommendedName>
</protein>
<evidence type="ECO:0000313" key="3">
    <source>
        <dbReference type="Proteomes" id="UP000334990"/>
    </source>
</evidence>
<dbReference type="OrthoDB" id="9787127at2"/>
<dbReference type="AlphaFoldDB" id="A0A5M3VYI2"/>
<keyword evidence="3" id="KW-1185">Reference proteome</keyword>
<name>A0A5M3VYI2_9ACTN</name>
<gene>
    <name evidence="2" type="ORF">Acor_30640</name>
</gene>
<feature type="domain" description="GmrSD restriction endonucleases N-terminal" evidence="1">
    <location>
        <begin position="19"/>
        <end position="63"/>
    </location>
</feature>
<proteinExistence type="predicted"/>
<accession>A0A5M3VYI2</accession>